<dbReference type="InterPro" id="IPR036388">
    <property type="entry name" value="WH-like_DNA-bd_sf"/>
</dbReference>
<keyword evidence="1" id="KW-0805">Transcription regulation</keyword>
<dbReference type="Gene3D" id="1.10.10.10">
    <property type="entry name" value="Winged helix-like DNA-binding domain superfamily/Winged helix DNA-binding domain"/>
    <property type="match status" value="1"/>
</dbReference>
<sequence>MSDLSSTFAALGDPSRFAIVERLLREGALHAGALHDGVSFSAPALSRHLKVLRKAGIIEQRVDKQKRIYSVRPQAVQAISSWTLSHREFWENSLDRLELALMEEKNRK</sequence>
<evidence type="ECO:0000256" key="3">
    <source>
        <dbReference type="ARBA" id="ARBA00023163"/>
    </source>
</evidence>
<name>A0A3B0S5P8_9ZZZZ</name>
<dbReference type="PROSITE" id="PS50987">
    <property type="entry name" value="HTH_ARSR_2"/>
    <property type="match status" value="1"/>
</dbReference>
<keyword evidence="2" id="KW-0238">DNA-binding</keyword>
<reference evidence="5" key="1">
    <citation type="submission" date="2018-06" db="EMBL/GenBank/DDBJ databases">
        <authorList>
            <person name="Zhirakovskaya E."/>
        </authorList>
    </citation>
    <scope>NUCLEOTIDE SEQUENCE</scope>
</reference>
<dbReference type="InterPro" id="IPR036390">
    <property type="entry name" value="WH_DNA-bd_sf"/>
</dbReference>
<dbReference type="PANTHER" id="PTHR33154">
    <property type="entry name" value="TRANSCRIPTIONAL REGULATOR, ARSR FAMILY"/>
    <property type="match status" value="1"/>
</dbReference>
<dbReference type="GO" id="GO:0003677">
    <property type="term" value="F:DNA binding"/>
    <property type="evidence" value="ECO:0007669"/>
    <property type="project" value="UniProtKB-KW"/>
</dbReference>
<dbReference type="EMBL" id="UOEC01000185">
    <property type="protein sequence ID" value="VAW01391.1"/>
    <property type="molecule type" value="Genomic_DNA"/>
</dbReference>
<dbReference type="NCBIfam" id="NF033788">
    <property type="entry name" value="HTH_metalloreg"/>
    <property type="match status" value="1"/>
</dbReference>
<dbReference type="PRINTS" id="PR00778">
    <property type="entry name" value="HTHARSR"/>
</dbReference>
<dbReference type="AlphaFoldDB" id="A0A3B0S5P8"/>
<evidence type="ECO:0000259" key="4">
    <source>
        <dbReference type="PROSITE" id="PS50987"/>
    </source>
</evidence>
<accession>A0A3B0S5P8</accession>
<dbReference type="SUPFAM" id="SSF46785">
    <property type="entry name" value="Winged helix' DNA-binding domain"/>
    <property type="match status" value="1"/>
</dbReference>
<dbReference type="PANTHER" id="PTHR33154:SF33">
    <property type="entry name" value="TRANSCRIPTIONAL REPRESSOR SDPR"/>
    <property type="match status" value="1"/>
</dbReference>
<proteinExistence type="predicted"/>
<dbReference type="GO" id="GO:0003700">
    <property type="term" value="F:DNA-binding transcription factor activity"/>
    <property type="evidence" value="ECO:0007669"/>
    <property type="project" value="InterPro"/>
</dbReference>
<dbReference type="Pfam" id="PF12840">
    <property type="entry name" value="HTH_20"/>
    <property type="match status" value="1"/>
</dbReference>
<evidence type="ECO:0000256" key="1">
    <source>
        <dbReference type="ARBA" id="ARBA00023015"/>
    </source>
</evidence>
<dbReference type="CDD" id="cd00090">
    <property type="entry name" value="HTH_ARSR"/>
    <property type="match status" value="1"/>
</dbReference>
<evidence type="ECO:0000256" key="2">
    <source>
        <dbReference type="ARBA" id="ARBA00023125"/>
    </source>
</evidence>
<evidence type="ECO:0000313" key="5">
    <source>
        <dbReference type="EMBL" id="VAW01391.1"/>
    </source>
</evidence>
<dbReference type="InterPro" id="IPR011991">
    <property type="entry name" value="ArsR-like_HTH"/>
</dbReference>
<dbReference type="InterPro" id="IPR051081">
    <property type="entry name" value="HTH_MetalResp_TranReg"/>
</dbReference>
<dbReference type="InterPro" id="IPR001845">
    <property type="entry name" value="HTH_ArsR_DNA-bd_dom"/>
</dbReference>
<keyword evidence="3" id="KW-0804">Transcription</keyword>
<organism evidence="5">
    <name type="scientific">hydrothermal vent metagenome</name>
    <dbReference type="NCBI Taxonomy" id="652676"/>
    <lineage>
        <taxon>unclassified sequences</taxon>
        <taxon>metagenomes</taxon>
        <taxon>ecological metagenomes</taxon>
    </lineage>
</organism>
<gene>
    <name evidence="5" type="ORF">MNBD_ALPHA08-1546</name>
</gene>
<dbReference type="SMART" id="SM00418">
    <property type="entry name" value="HTH_ARSR"/>
    <property type="match status" value="1"/>
</dbReference>
<feature type="domain" description="HTH arsR-type" evidence="4">
    <location>
        <begin position="1"/>
        <end position="91"/>
    </location>
</feature>
<protein>
    <recommendedName>
        <fullName evidence="4">HTH arsR-type domain-containing protein</fullName>
    </recommendedName>
</protein>